<dbReference type="Proteomes" id="UP000823603">
    <property type="component" value="Unassembled WGS sequence"/>
</dbReference>
<reference evidence="4" key="1">
    <citation type="submission" date="2020-10" db="EMBL/GenBank/DDBJ databases">
        <authorList>
            <person name="Gilroy R."/>
        </authorList>
    </citation>
    <scope>NUCLEOTIDE SEQUENCE</scope>
    <source>
        <strain evidence="4">B2-22910</strain>
    </source>
</reference>
<gene>
    <name evidence="4" type="ORF">IAB82_02185</name>
</gene>
<name>A0A9D9IDH1_9BACT</name>
<dbReference type="Gene3D" id="3.40.50.2000">
    <property type="entry name" value="Glycogen Phosphorylase B"/>
    <property type="match status" value="2"/>
</dbReference>
<dbReference type="AlphaFoldDB" id="A0A9D9IDH1"/>
<evidence type="ECO:0000313" key="5">
    <source>
        <dbReference type="Proteomes" id="UP000823603"/>
    </source>
</evidence>
<feature type="domain" description="Glycosyl transferase family 1" evidence="2">
    <location>
        <begin position="160"/>
        <end position="318"/>
    </location>
</feature>
<dbReference type="GO" id="GO:0016757">
    <property type="term" value="F:glycosyltransferase activity"/>
    <property type="evidence" value="ECO:0007669"/>
    <property type="project" value="InterPro"/>
</dbReference>
<comment type="caution">
    <text evidence="4">The sequence shown here is derived from an EMBL/GenBank/DDBJ whole genome shotgun (WGS) entry which is preliminary data.</text>
</comment>
<dbReference type="SUPFAM" id="SSF53756">
    <property type="entry name" value="UDP-Glycosyltransferase/glycogen phosphorylase"/>
    <property type="match status" value="1"/>
</dbReference>
<keyword evidence="1" id="KW-0808">Transferase</keyword>
<sequence>MKYPHTGYSVFCESLADSLVRQAGRNRESLGLFVPEHFVGHWGAGVSYYKEHFWNRFYLPCPPEIKVWHASYQYTHYLPPRNVRVVLTVHDLDFLYSRPSYSHGRYVDEIQCRVDRADSVVAVSESTKRDLVKNVNMRGKYVEVIYNGLNKFEGDEQPPVVKPDGEFLFSVGTVVPKKNFHVLPALLRDNSYRLIIAGNRSRYEHDIMDEARRWGVEDRVSIIGPVPEPVKYWYIRHCSAFLFPSVAEGFGLPVIEAMYYRKPIFLSDRTSLPEIAGDCAIYFDHEFTPDKMREEFAAGMERFRSGGMDTDRMVEHARSFSWERTARRYLEIYRELSD</sequence>
<evidence type="ECO:0000259" key="3">
    <source>
        <dbReference type="Pfam" id="PF13439"/>
    </source>
</evidence>
<evidence type="ECO:0000256" key="1">
    <source>
        <dbReference type="ARBA" id="ARBA00022679"/>
    </source>
</evidence>
<accession>A0A9D9IDH1</accession>
<organism evidence="4 5">
    <name type="scientific">Candidatus Cryptobacteroides faecavium</name>
    <dbReference type="NCBI Taxonomy" id="2840762"/>
    <lineage>
        <taxon>Bacteria</taxon>
        <taxon>Pseudomonadati</taxon>
        <taxon>Bacteroidota</taxon>
        <taxon>Bacteroidia</taxon>
        <taxon>Bacteroidales</taxon>
        <taxon>Candidatus Cryptobacteroides</taxon>
    </lineage>
</organism>
<dbReference type="EMBL" id="JADIMB010000031">
    <property type="protein sequence ID" value="MBO8470587.1"/>
    <property type="molecule type" value="Genomic_DNA"/>
</dbReference>
<dbReference type="PANTHER" id="PTHR46401">
    <property type="entry name" value="GLYCOSYLTRANSFERASE WBBK-RELATED"/>
    <property type="match status" value="1"/>
</dbReference>
<protein>
    <submittedName>
        <fullName evidence="4">Glycosyltransferase family 4 protein</fullName>
    </submittedName>
</protein>
<evidence type="ECO:0000313" key="4">
    <source>
        <dbReference type="EMBL" id="MBO8470587.1"/>
    </source>
</evidence>
<dbReference type="InterPro" id="IPR028098">
    <property type="entry name" value="Glyco_trans_4-like_N"/>
</dbReference>
<dbReference type="CDD" id="cd03809">
    <property type="entry name" value="GT4_MtfB-like"/>
    <property type="match status" value="1"/>
</dbReference>
<proteinExistence type="predicted"/>
<dbReference type="Pfam" id="PF13439">
    <property type="entry name" value="Glyco_transf_4"/>
    <property type="match status" value="1"/>
</dbReference>
<dbReference type="InterPro" id="IPR001296">
    <property type="entry name" value="Glyco_trans_1"/>
</dbReference>
<evidence type="ECO:0000259" key="2">
    <source>
        <dbReference type="Pfam" id="PF00534"/>
    </source>
</evidence>
<dbReference type="Pfam" id="PF00534">
    <property type="entry name" value="Glycos_transf_1"/>
    <property type="match status" value="1"/>
</dbReference>
<feature type="domain" description="Glycosyltransferase subfamily 4-like N-terminal" evidence="3">
    <location>
        <begin position="67"/>
        <end position="150"/>
    </location>
</feature>
<reference evidence="4" key="2">
    <citation type="journal article" date="2021" name="PeerJ">
        <title>Extensive microbial diversity within the chicken gut microbiome revealed by metagenomics and culture.</title>
        <authorList>
            <person name="Gilroy R."/>
            <person name="Ravi A."/>
            <person name="Getino M."/>
            <person name="Pursley I."/>
            <person name="Horton D.L."/>
            <person name="Alikhan N.F."/>
            <person name="Baker D."/>
            <person name="Gharbi K."/>
            <person name="Hall N."/>
            <person name="Watson M."/>
            <person name="Adriaenssens E.M."/>
            <person name="Foster-Nyarko E."/>
            <person name="Jarju S."/>
            <person name="Secka A."/>
            <person name="Antonio M."/>
            <person name="Oren A."/>
            <person name="Chaudhuri R.R."/>
            <person name="La Ragione R."/>
            <person name="Hildebrand F."/>
            <person name="Pallen M.J."/>
        </authorList>
    </citation>
    <scope>NUCLEOTIDE SEQUENCE</scope>
    <source>
        <strain evidence="4">B2-22910</strain>
    </source>
</reference>
<dbReference type="PANTHER" id="PTHR46401:SF2">
    <property type="entry name" value="GLYCOSYLTRANSFERASE WBBK-RELATED"/>
    <property type="match status" value="1"/>
</dbReference>